<proteinExistence type="predicted"/>
<sequence>MTAEATGYGLGLFSIAIGLAELGATRRIARALGSDTRGGRATLKAFGARELLAGAGLLAAPAHSALVWNRVAGDAMDLTALGLAATRAPARKAVWGAIAFVAGALALDIVTARRLDRTTGKTFPTDPGPPPAPVKLGHATSIEPAAMPTVEAPAIYRN</sequence>
<reference evidence="3" key="1">
    <citation type="journal article" date="2019" name="Int. J. Syst. Evol. Microbiol.">
        <title>The Global Catalogue of Microorganisms (GCM) 10K type strain sequencing project: providing services to taxonomists for standard genome sequencing and annotation.</title>
        <authorList>
            <consortium name="The Broad Institute Genomics Platform"/>
            <consortium name="The Broad Institute Genome Sequencing Center for Infectious Disease"/>
            <person name="Wu L."/>
            <person name="Ma J."/>
        </authorList>
    </citation>
    <scope>NUCLEOTIDE SEQUENCE [LARGE SCALE GENOMIC DNA]</scope>
    <source>
        <strain evidence="3">CCUG 54329</strain>
    </source>
</reference>
<evidence type="ECO:0000313" key="3">
    <source>
        <dbReference type="Proteomes" id="UP001597203"/>
    </source>
</evidence>
<comment type="caution">
    <text evidence="2">The sequence shown here is derived from an EMBL/GenBank/DDBJ whole genome shotgun (WGS) entry which is preliminary data.</text>
</comment>
<protein>
    <recommendedName>
        <fullName evidence="4">Cyclase dehydrase</fullName>
    </recommendedName>
</protein>
<name>A0ABW3P8H1_9SPHN</name>
<keyword evidence="1" id="KW-1133">Transmembrane helix</keyword>
<feature type="transmembrane region" description="Helical" evidence="1">
    <location>
        <begin position="93"/>
        <end position="111"/>
    </location>
</feature>
<keyword evidence="1" id="KW-0472">Membrane</keyword>
<evidence type="ECO:0008006" key="4">
    <source>
        <dbReference type="Google" id="ProtNLM"/>
    </source>
</evidence>
<keyword evidence="3" id="KW-1185">Reference proteome</keyword>
<dbReference type="Proteomes" id="UP001597203">
    <property type="component" value="Unassembled WGS sequence"/>
</dbReference>
<evidence type="ECO:0000313" key="2">
    <source>
        <dbReference type="EMBL" id="MFD1107423.1"/>
    </source>
</evidence>
<feature type="transmembrane region" description="Helical" evidence="1">
    <location>
        <begin position="46"/>
        <end position="68"/>
    </location>
</feature>
<keyword evidence="1" id="KW-0812">Transmembrane</keyword>
<gene>
    <name evidence="2" type="ORF">ACFQ24_21355</name>
</gene>
<accession>A0ABW3P8H1</accession>
<feature type="transmembrane region" description="Helical" evidence="1">
    <location>
        <begin position="6"/>
        <end position="25"/>
    </location>
</feature>
<dbReference type="RefSeq" id="WP_380914965.1">
    <property type="nucleotide sequence ID" value="NZ_JBHTLS010000135.1"/>
</dbReference>
<organism evidence="2 3">
    <name type="scientific">Sphingobium olei</name>
    <dbReference type="NCBI Taxonomy" id="420955"/>
    <lineage>
        <taxon>Bacteria</taxon>
        <taxon>Pseudomonadati</taxon>
        <taxon>Pseudomonadota</taxon>
        <taxon>Alphaproteobacteria</taxon>
        <taxon>Sphingomonadales</taxon>
        <taxon>Sphingomonadaceae</taxon>
        <taxon>Sphingobium</taxon>
    </lineage>
</organism>
<dbReference type="EMBL" id="JBHTLS010000135">
    <property type="protein sequence ID" value="MFD1107423.1"/>
    <property type="molecule type" value="Genomic_DNA"/>
</dbReference>
<evidence type="ECO:0000256" key="1">
    <source>
        <dbReference type="SAM" id="Phobius"/>
    </source>
</evidence>